<dbReference type="Proteomes" id="UP000295710">
    <property type="component" value="Unassembled WGS sequence"/>
</dbReference>
<feature type="transmembrane region" description="Helical" evidence="8">
    <location>
        <begin position="64"/>
        <end position="88"/>
    </location>
</feature>
<keyword evidence="7 8" id="KW-0472">Membrane</keyword>
<evidence type="ECO:0000256" key="4">
    <source>
        <dbReference type="ARBA" id="ARBA00022475"/>
    </source>
</evidence>
<accession>A0A4R4FI16</accession>
<feature type="transmembrane region" description="Helical" evidence="8">
    <location>
        <begin position="125"/>
        <end position="146"/>
    </location>
</feature>
<evidence type="ECO:0000313" key="10">
    <source>
        <dbReference type="Proteomes" id="UP000295710"/>
    </source>
</evidence>
<feature type="transmembrane region" description="Helical" evidence="8">
    <location>
        <begin position="253"/>
        <end position="274"/>
    </location>
</feature>
<dbReference type="Pfam" id="PF03547">
    <property type="entry name" value="Mem_trans"/>
    <property type="match status" value="1"/>
</dbReference>
<feature type="transmembrane region" description="Helical" evidence="8">
    <location>
        <begin position="37"/>
        <end position="58"/>
    </location>
</feature>
<dbReference type="AlphaFoldDB" id="A0A4R4FI16"/>
<feature type="transmembrane region" description="Helical" evidence="8">
    <location>
        <begin position="187"/>
        <end position="209"/>
    </location>
</feature>
<sequence length="310" mass="33980">MELSILLAEQIVALFLMMAAGYVLVKAGLFESKDSKVLSNIVVYVCSPCVVVNSFQITLTKDKIMGLLLAAAGAVIVHALLVGLTRLVQKPLHLNPIEKMSVIYSNSGNLIVPLVSSVLGQEWVFYSTAYMVVQTLLLWTHGIGVIDREPQKNYKKILLNPNIIAIFAGVVLFAGGIRLPVPLRDCIGGFADMIGPASMLVIGMIIGNIDLKWVFRQKRPYFICFIRLIAFPLLFIAVFCFAGMQGLHKDAEYILLVVLLAGSAPAAAMVTQLAQIYNKDAMYASVINVMSIIFCIISMPAMTLLYEYLV</sequence>
<dbReference type="RefSeq" id="WP_132273708.1">
    <property type="nucleotide sequence ID" value="NZ_JAOBST010000035.1"/>
</dbReference>
<evidence type="ECO:0000256" key="7">
    <source>
        <dbReference type="ARBA" id="ARBA00023136"/>
    </source>
</evidence>
<organism evidence="9 10">
    <name type="scientific">Extibacter muris</name>
    <dbReference type="NCBI Taxonomy" id="1796622"/>
    <lineage>
        <taxon>Bacteria</taxon>
        <taxon>Bacillati</taxon>
        <taxon>Bacillota</taxon>
        <taxon>Clostridia</taxon>
        <taxon>Lachnospirales</taxon>
        <taxon>Lachnospiraceae</taxon>
        <taxon>Extibacter</taxon>
    </lineage>
</organism>
<evidence type="ECO:0000256" key="1">
    <source>
        <dbReference type="ARBA" id="ARBA00004651"/>
    </source>
</evidence>
<dbReference type="InterPro" id="IPR038770">
    <property type="entry name" value="Na+/solute_symporter_sf"/>
</dbReference>
<gene>
    <name evidence="9" type="ORF">E1963_00045</name>
</gene>
<keyword evidence="4" id="KW-1003">Cell membrane</keyword>
<feature type="transmembrane region" description="Helical" evidence="8">
    <location>
        <begin position="286"/>
        <end position="306"/>
    </location>
</feature>
<evidence type="ECO:0000256" key="5">
    <source>
        <dbReference type="ARBA" id="ARBA00022692"/>
    </source>
</evidence>
<keyword evidence="6 8" id="KW-1133">Transmembrane helix</keyword>
<comment type="similarity">
    <text evidence="2">Belongs to the auxin efflux carrier (TC 2.A.69) family.</text>
</comment>
<dbReference type="GO" id="GO:0055085">
    <property type="term" value="P:transmembrane transport"/>
    <property type="evidence" value="ECO:0007669"/>
    <property type="project" value="InterPro"/>
</dbReference>
<evidence type="ECO:0000256" key="6">
    <source>
        <dbReference type="ARBA" id="ARBA00022989"/>
    </source>
</evidence>
<proteinExistence type="inferred from homology"/>
<evidence type="ECO:0000256" key="8">
    <source>
        <dbReference type="SAM" id="Phobius"/>
    </source>
</evidence>
<dbReference type="Gene3D" id="1.20.1530.20">
    <property type="match status" value="1"/>
</dbReference>
<dbReference type="InterPro" id="IPR004776">
    <property type="entry name" value="Mem_transp_PIN-like"/>
</dbReference>
<comment type="subcellular location">
    <subcellularLocation>
        <location evidence="1">Cell membrane</location>
        <topology evidence="1">Multi-pass membrane protein</topology>
    </subcellularLocation>
</comment>
<keyword evidence="10" id="KW-1185">Reference proteome</keyword>
<evidence type="ECO:0000256" key="2">
    <source>
        <dbReference type="ARBA" id="ARBA00010145"/>
    </source>
</evidence>
<dbReference type="PANTHER" id="PTHR36838">
    <property type="entry name" value="AUXIN EFFLUX CARRIER FAMILY PROTEIN"/>
    <property type="match status" value="1"/>
</dbReference>
<evidence type="ECO:0000313" key="9">
    <source>
        <dbReference type="EMBL" id="TDA23188.1"/>
    </source>
</evidence>
<feature type="transmembrane region" description="Helical" evidence="8">
    <location>
        <begin position="6"/>
        <end position="25"/>
    </location>
</feature>
<dbReference type="PANTHER" id="PTHR36838:SF1">
    <property type="entry name" value="SLR1864 PROTEIN"/>
    <property type="match status" value="1"/>
</dbReference>
<keyword evidence="3" id="KW-0813">Transport</keyword>
<comment type="caution">
    <text evidence="9">The sequence shown here is derived from an EMBL/GenBank/DDBJ whole genome shotgun (WGS) entry which is preliminary data.</text>
</comment>
<keyword evidence="5 8" id="KW-0812">Transmembrane</keyword>
<protein>
    <submittedName>
        <fullName evidence="9">AEC family transporter</fullName>
    </submittedName>
</protein>
<dbReference type="GO" id="GO:0005886">
    <property type="term" value="C:plasma membrane"/>
    <property type="evidence" value="ECO:0007669"/>
    <property type="project" value="UniProtKB-SubCell"/>
</dbReference>
<feature type="transmembrane region" description="Helical" evidence="8">
    <location>
        <begin position="158"/>
        <end position="181"/>
    </location>
</feature>
<feature type="transmembrane region" description="Helical" evidence="8">
    <location>
        <begin position="221"/>
        <end position="247"/>
    </location>
</feature>
<dbReference type="EMBL" id="SMMX01000001">
    <property type="protein sequence ID" value="TDA23188.1"/>
    <property type="molecule type" value="Genomic_DNA"/>
</dbReference>
<name>A0A4R4FI16_9FIRM</name>
<reference evidence="9 10" key="1">
    <citation type="journal article" date="2016" name="Nat. Microbiol.">
        <title>The Mouse Intestinal Bacterial Collection (miBC) provides host-specific insight into cultured diversity and functional potential of the gut microbiota.</title>
        <authorList>
            <person name="Lagkouvardos I."/>
            <person name="Pukall R."/>
            <person name="Abt B."/>
            <person name="Foesel B.U."/>
            <person name="Meier-Kolthoff J.P."/>
            <person name="Kumar N."/>
            <person name="Bresciani A."/>
            <person name="Martinez I."/>
            <person name="Just S."/>
            <person name="Ziegler C."/>
            <person name="Brugiroux S."/>
            <person name="Garzetti D."/>
            <person name="Wenning M."/>
            <person name="Bui T.P."/>
            <person name="Wang J."/>
            <person name="Hugenholtz F."/>
            <person name="Plugge C.M."/>
            <person name="Peterson D.A."/>
            <person name="Hornef M.W."/>
            <person name="Baines J.F."/>
            <person name="Smidt H."/>
            <person name="Walter J."/>
            <person name="Kristiansen K."/>
            <person name="Nielsen H.B."/>
            <person name="Haller D."/>
            <person name="Overmann J."/>
            <person name="Stecher B."/>
            <person name="Clavel T."/>
        </authorList>
    </citation>
    <scope>NUCLEOTIDE SEQUENCE [LARGE SCALE GENOMIC DNA]</scope>
    <source>
        <strain evidence="9 10">DSM 28560</strain>
    </source>
</reference>
<evidence type="ECO:0000256" key="3">
    <source>
        <dbReference type="ARBA" id="ARBA00022448"/>
    </source>
</evidence>